<dbReference type="EMBL" id="OY288114">
    <property type="protein sequence ID" value="CAJ0867780.1"/>
    <property type="molecule type" value="Genomic_DNA"/>
</dbReference>
<evidence type="ECO:0000313" key="2">
    <source>
        <dbReference type="EMBL" id="CAJ0867780.1"/>
    </source>
</evidence>
<feature type="transmembrane region" description="Helical" evidence="1">
    <location>
        <begin position="16"/>
        <end position="40"/>
    </location>
</feature>
<feature type="transmembrane region" description="Helical" evidence="1">
    <location>
        <begin position="61"/>
        <end position="79"/>
    </location>
</feature>
<accession>A0AA48LZD5</accession>
<keyword evidence="1" id="KW-0472">Membrane</keyword>
<organism evidence="2">
    <name type="scientific">freshwater sediment metagenome</name>
    <dbReference type="NCBI Taxonomy" id="556182"/>
    <lineage>
        <taxon>unclassified sequences</taxon>
        <taxon>metagenomes</taxon>
        <taxon>ecological metagenomes</taxon>
    </lineage>
</organism>
<proteinExistence type="predicted"/>
<keyword evidence="1" id="KW-0812">Transmembrane</keyword>
<protein>
    <submittedName>
        <fullName evidence="2">Uncharacterized protein</fullName>
    </submittedName>
</protein>
<dbReference type="AlphaFoldDB" id="A0AA48LZD5"/>
<reference evidence="2" key="1">
    <citation type="submission" date="2023-07" db="EMBL/GenBank/DDBJ databases">
        <authorList>
            <person name="Pelsma A.J. K."/>
        </authorList>
    </citation>
    <scope>NUCLEOTIDE SEQUENCE</scope>
</reference>
<gene>
    <name evidence="2" type="ORF">AMST5_01985</name>
</gene>
<name>A0AA48LZD5_9ZZZZ</name>
<keyword evidence="1" id="KW-1133">Transmembrane helix</keyword>
<evidence type="ECO:0000256" key="1">
    <source>
        <dbReference type="SAM" id="Phobius"/>
    </source>
</evidence>
<sequence>MKLAAATALWVGWEHLLGYGILTSFAGGILTLLVLGVVYLDFTPWLTSAPFIRLLSRKVNCVPYGIALAAGGVLIYPHTEIWRSISGV</sequence>